<reference evidence="2 3" key="1">
    <citation type="submission" date="2018-08" db="EMBL/GenBank/DDBJ databases">
        <title>Genomic Encyclopedia of Archaeal and Bacterial Type Strains, Phase II (KMG-II): from individual species to whole genera.</title>
        <authorList>
            <person name="Goeker M."/>
        </authorList>
    </citation>
    <scope>NUCLEOTIDE SEQUENCE [LARGE SCALE GENOMIC DNA]</scope>
    <source>
        <strain evidence="2 3">DSM 17099</strain>
    </source>
</reference>
<dbReference type="Proteomes" id="UP000256941">
    <property type="component" value="Unassembled WGS sequence"/>
</dbReference>
<dbReference type="EMBL" id="QTUJ01000004">
    <property type="protein sequence ID" value="REF67262.1"/>
    <property type="molecule type" value="Genomic_DNA"/>
</dbReference>
<evidence type="ECO:0000313" key="3">
    <source>
        <dbReference type="Proteomes" id="UP000256941"/>
    </source>
</evidence>
<gene>
    <name evidence="2" type="ORF">BDD41_4284</name>
</gene>
<evidence type="ECO:0000313" key="2">
    <source>
        <dbReference type="EMBL" id="REF67262.1"/>
    </source>
</evidence>
<evidence type="ECO:0000256" key="1">
    <source>
        <dbReference type="SAM" id="MobiDB-lite"/>
    </source>
</evidence>
<comment type="caution">
    <text evidence="2">The sequence shown here is derived from an EMBL/GenBank/DDBJ whole genome shotgun (WGS) entry which is preliminary data.</text>
</comment>
<protein>
    <submittedName>
        <fullName evidence="2">Uncharacterized protein</fullName>
    </submittedName>
</protein>
<organism evidence="2 3">
    <name type="scientific">Paracoccus versutus</name>
    <name type="common">Thiobacillus versutus</name>
    <dbReference type="NCBI Taxonomy" id="34007"/>
    <lineage>
        <taxon>Bacteria</taxon>
        <taxon>Pseudomonadati</taxon>
        <taxon>Pseudomonadota</taxon>
        <taxon>Alphaproteobacteria</taxon>
        <taxon>Rhodobacterales</taxon>
        <taxon>Paracoccaceae</taxon>
        <taxon>Paracoccus</taxon>
    </lineage>
</organism>
<feature type="region of interest" description="Disordered" evidence="1">
    <location>
        <begin position="1"/>
        <end position="29"/>
    </location>
</feature>
<dbReference type="AlphaFoldDB" id="A0A3D9XGM5"/>
<name>A0A3D9XGM5_PARVE</name>
<proteinExistence type="predicted"/>
<accession>A0A3D9XGM5</accession>
<sequence length="29" mass="3078">MTAAADGLVQRPGQPWPAPYNAIAEISRP</sequence>